<dbReference type="PANTHER" id="PTHR48228">
    <property type="entry name" value="SUCCINYL-COA--D-CITRAMALATE COA-TRANSFERASE"/>
    <property type="match status" value="1"/>
</dbReference>
<organism evidence="1 2">
    <name type="scientific">Streptomyces incanus</name>
    <dbReference type="NCBI Taxonomy" id="887453"/>
    <lineage>
        <taxon>Bacteria</taxon>
        <taxon>Bacillati</taxon>
        <taxon>Actinomycetota</taxon>
        <taxon>Actinomycetes</taxon>
        <taxon>Kitasatosporales</taxon>
        <taxon>Streptomycetaceae</taxon>
        <taxon>Streptomyces</taxon>
    </lineage>
</organism>
<accession>A0ABW0XR05</accession>
<dbReference type="InterPro" id="IPR003673">
    <property type="entry name" value="CoA-Trfase_fam_III"/>
</dbReference>
<dbReference type="Gene3D" id="3.40.50.10540">
    <property type="entry name" value="Crotonobetainyl-coa:carnitine coa-transferase, domain 1"/>
    <property type="match status" value="1"/>
</dbReference>
<dbReference type="EMBL" id="JBHSPC010000078">
    <property type="protein sequence ID" value="MFC5673050.1"/>
    <property type="molecule type" value="Genomic_DNA"/>
</dbReference>
<comment type="caution">
    <text evidence="1">The sequence shown here is derived from an EMBL/GenBank/DDBJ whole genome shotgun (WGS) entry which is preliminary data.</text>
</comment>
<reference evidence="2" key="1">
    <citation type="journal article" date="2019" name="Int. J. Syst. Evol. Microbiol.">
        <title>The Global Catalogue of Microorganisms (GCM) 10K type strain sequencing project: providing services to taxonomists for standard genome sequencing and annotation.</title>
        <authorList>
            <consortium name="The Broad Institute Genomics Platform"/>
            <consortium name="The Broad Institute Genome Sequencing Center for Infectious Disease"/>
            <person name="Wu L."/>
            <person name="Ma J."/>
        </authorList>
    </citation>
    <scope>NUCLEOTIDE SEQUENCE [LARGE SCALE GENOMIC DNA]</scope>
    <source>
        <strain evidence="2">JCM 13852</strain>
    </source>
</reference>
<dbReference type="Gene3D" id="3.30.1540.10">
    <property type="entry name" value="formyl-coa transferase, domain 3"/>
    <property type="match status" value="1"/>
</dbReference>
<dbReference type="RefSeq" id="WP_381216146.1">
    <property type="nucleotide sequence ID" value="NZ_JBHSPC010000078.1"/>
</dbReference>
<dbReference type="InterPro" id="IPR023606">
    <property type="entry name" value="CoA-Trfase_III_dom_1_sf"/>
</dbReference>
<proteinExistence type="predicted"/>
<keyword evidence="1" id="KW-0808">Transferase</keyword>
<dbReference type="PANTHER" id="PTHR48228:SF5">
    <property type="entry name" value="ALPHA-METHYLACYL-COA RACEMASE"/>
    <property type="match status" value="1"/>
</dbReference>
<keyword evidence="2" id="KW-1185">Reference proteome</keyword>
<dbReference type="GO" id="GO:0016740">
    <property type="term" value="F:transferase activity"/>
    <property type="evidence" value="ECO:0007669"/>
    <property type="project" value="UniProtKB-KW"/>
</dbReference>
<evidence type="ECO:0000313" key="1">
    <source>
        <dbReference type="EMBL" id="MFC5673050.1"/>
    </source>
</evidence>
<gene>
    <name evidence="1" type="ORF">ACFP2V_23910</name>
</gene>
<evidence type="ECO:0000313" key="2">
    <source>
        <dbReference type="Proteomes" id="UP001596183"/>
    </source>
</evidence>
<name>A0ABW0XR05_9ACTN</name>
<dbReference type="InterPro" id="IPR044855">
    <property type="entry name" value="CoA-Trfase_III_dom3_sf"/>
</dbReference>
<protein>
    <submittedName>
        <fullName evidence="1">CaiB/BaiF CoA transferase family protein</fullName>
    </submittedName>
</protein>
<sequence>MGRGTGPLARVRVVVLAGMGPTPYASMLLADMGAHVVRVARPATRPARALAQTQDMDPAHDIANRGVDTVELDLKSSEGRAAVLDLVEQADVFVEGFRPGVTERLGLGPGQLLRRQPGLVYARLTGYGQSGPLSHTAGHDINYVAQSGVLQALGREGASPMPPINLLGDYAGGGTFAAFGIVCAVLEAKASGRGQVVDAAMIDGVAALTARIQGLRAAGTYSDEAGTNYLDGGAPFYNTYECADGKYLAVGALEDDFYAEFIKYLGVNTADWPAQQDRSQWPRLRRLIAEALCIRSRDEWAEIYRGTDACVTPVLDFAEAAVHPHNTYRGLYREVGDVLHPAPAPRFSHTPAREPAAPTAARSHVAELIQAWRDGAPAADRKDIP</sequence>
<dbReference type="SUPFAM" id="SSF89796">
    <property type="entry name" value="CoA-transferase family III (CaiB/BaiF)"/>
    <property type="match status" value="1"/>
</dbReference>
<dbReference type="Pfam" id="PF02515">
    <property type="entry name" value="CoA_transf_3"/>
    <property type="match status" value="1"/>
</dbReference>
<dbReference type="Proteomes" id="UP001596183">
    <property type="component" value="Unassembled WGS sequence"/>
</dbReference>
<dbReference type="InterPro" id="IPR050509">
    <property type="entry name" value="CoA-transferase_III"/>
</dbReference>